<gene>
    <name evidence="3" type="ORF">CDEB00056_LOCUS13654</name>
</gene>
<dbReference type="Pfam" id="PF15963">
    <property type="entry name" value="Myb_DNA-bind_7"/>
    <property type="match status" value="1"/>
</dbReference>
<feature type="region of interest" description="Disordered" evidence="1">
    <location>
        <begin position="343"/>
        <end position="420"/>
    </location>
</feature>
<feature type="compositionally biased region" description="Basic and acidic residues" evidence="1">
    <location>
        <begin position="275"/>
        <end position="286"/>
    </location>
</feature>
<evidence type="ECO:0000259" key="2">
    <source>
        <dbReference type="Pfam" id="PF15963"/>
    </source>
</evidence>
<feature type="region of interest" description="Disordered" evidence="1">
    <location>
        <begin position="656"/>
        <end position="675"/>
    </location>
</feature>
<sequence>MSSNSSSKDVDPKDSTGGGGNETAAAPTAAVPLVSSFRQKKKPASKPRVRPTLKKNGPVKRNRTRPEGVVPNANAKKSAVSNSSSVSDSASSGQSQVQKVVGSTNDAASSKTATPPSNSTEIDSGEGEKTSAPGTTSETVPAPSSATESGNKVTTGTSETGTSEKSTTPKINSSSSSKSGATSTRSRKVGRVMPRKNIRKPNKPIRRGVMPPSKRLKSGFAVNAKKGKGISVGSTMPTSAEKQKQVGDPSSSKSIESEKNNDVSPPPKSTSISEKTSEDTVKEASEKGVAASTRTTRRSRPVLPEEENIIPYQHLGQIDPALNIAPMKPGEKSMKDFCTKFKIPKAERGKKSGPNASASGNDGDNDNANDAGGGGNNNNTEGDQNTTAATEGLGNVGTAPTGDTSGADGSTTGNERSGPLVEIINGEIVVKESTMIVGARQTTEEVDREMGGAVVEEETTGIQATYNSFTTRQKTTRGILWTIEETRKFYISLRQCGTDFSTMESFFNGSDDENKRNRKQLKSKYKRECRKNLHLIDMAMDPRVQLPLDMSVFGELDMDAVQNTVVPLGQAKAVTPDLSTIDSNSSAKGTGRRRNNHAMDDALDDGGEMQVVEEDAEAEAAATAAALVTQEAAANALSERALDAVLGVSATMAAEATSASVKAPPTVTQEEPVEDEHVYNVPLLAIPTMKKNKQRPKFRVRKAKPTGKGKAKGKRALKK</sequence>
<dbReference type="AlphaFoldDB" id="A0A7S3VB63"/>
<evidence type="ECO:0000313" key="3">
    <source>
        <dbReference type="EMBL" id="CAE0468801.1"/>
    </source>
</evidence>
<organism evidence="3">
    <name type="scientific">Chaetoceros debilis</name>
    <dbReference type="NCBI Taxonomy" id="122233"/>
    <lineage>
        <taxon>Eukaryota</taxon>
        <taxon>Sar</taxon>
        <taxon>Stramenopiles</taxon>
        <taxon>Ochrophyta</taxon>
        <taxon>Bacillariophyta</taxon>
        <taxon>Coscinodiscophyceae</taxon>
        <taxon>Chaetocerotophycidae</taxon>
        <taxon>Chaetocerotales</taxon>
        <taxon>Chaetocerotaceae</taxon>
        <taxon>Chaetoceros</taxon>
    </lineage>
</organism>
<feature type="region of interest" description="Disordered" evidence="1">
    <location>
        <begin position="1"/>
        <end position="315"/>
    </location>
</feature>
<dbReference type="GO" id="GO:0070898">
    <property type="term" value="P:RNA polymerase III preinitiation complex assembly"/>
    <property type="evidence" value="ECO:0007669"/>
    <property type="project" value="TreeGrafter"/>
</dbReference>
<dbReference type="PANTHER" id="PTHR22929">
    <property type="entry name" value="RNA POLYMERASE III TRANSCRIPTION INITIATION FACTOR B"/>
    <property type="match status" value="1"/>
</dbReference>
<feature type="compositionally biased region" description="Low complexity" evidence="1">
    <location>
        <begin position="72"/>
        <end position="98"/>
    </location>
</feature>
<feature type="compositionally biased region" description="Low complexity" evidence="1">
    <location>
        <begin position="154"/>
        <end position="184"/>
    </location>
</feature>
<feature type="compositionally biased region" description="Basic residues" evidence="1">
    <location>
        <begin position="38"/>
        <end position="63"/>
    </location>
</feature>
<evidence type="ECO:0000256" key="1">
    <source>
        <dbReference type="SAM" id="MobiDB-lite"/>
    </source>
</evidence>
<feature type="compositionally biased region" description="Basic residues" evidence="1">
    <location>
        <begin position="690"/>
        <end position="719"/>
    </location>
</feature>
<feature type="compositionally biased region" description="Low complexity" evidence="1">
    <location>
        <begin position="355"/>
        <end position="370"/>
    </location>
</feature>
<dbReference type="PANTHER" id="PTHR22929:SF0">
    <property type="entry name" value="TRANSCRIPTION FACTOR TFIIIB COMPONENT B'' HOMOLOG"/>
    <property type="match status" value="1"/>
</dbReference>
<name>A0A7S3VB63_9STRA</name>
<protein>
    <recommendedName>
        <fullName evidence="2">Transcription factor TFIIIB component B'' Myb domain-containing protein</fullName>
    </recommendedName>
</protein>
<proteinExistence type="predicted"/>
<feature type="domain" description="Transcription factor TFIIIB component B'' Myb" evidence="2">
    <location>
        <begin position="469"/>
        <end position="551"/>
    </location>
</feature>
<feature type="region of interest" description="Disordered" evidence="1">
    <location>
        <begin position="577"/>
        <end position="603"/>
    </location>
</feature>
<dbReference type="InterPro" id="IPR039467">
    <property type="entry name" value="TFIIIB_B''_Myb"/>
</dbReference>
<feature type="compositionally biased region" description="Basic residues" evidence="1">
    <location>
        <begin position="185"/>
        <end position="206"/>
    </location>
</feature>
<feature type="compositionally biased region" description="Polar residues" evidence="1">
    <location>
        <begin position="101"/>
        <end position="122"/>
    </location>
</feature>
<feature type="region of interest" description="Disordered" evidence="1">
    <location>
        <begin position="684"/>
        <end position="719"/>
    </location>
</feature>
<feature type="compositionally biased region" description="Polar residues" evidence="1">
    <location>
        <begin position="132"/>
        <end position="153"/>
    </location>
</feature>
<feature type="compositionally biased region" description="Low complexity" evidence="1">
    <location>
        <begin position="401"/>
        <end position="413"/>
    </location>
</feature>
<accession>A0A7S3VB63</accession>
<feature type="compositionally biased region" description="Polar residues" evidence="1">
    <location>
        <begin position="380"/>
        <end position="389"/>
    </location>
</feature>
<dbReference type="GO" id="GO:0000126">
    <property type="term" value="C:transcription factor TFIIIB complex"/>
    <property type="evidence" value="ECO:0007669"/>
    <property type="project" value="TreeGrafter"/>
</dbReference>
<dbReference type="GO" id="GO:0001156">
    <property type="term" value="F:TFIIIC-class transcription factor complex binding"/>
    <property type="evidence" value="ECO:0007669"/>
    <property type="project" value="TreeGrafter"/>
</dbReference>
<reference evidence="3" key="1">
    <citation type="submission" date="2021-01" db="EMBL/GenBank/DDBJ databases">
        <authorList>
            <person name="Corre E."/>
            <person name="Pelletier E."/>
            <person name="Niang G."/>
            <person name="Scheremetjew M."/>
            <person name="Finn R."/>
            <person name="Kale V."/>
            <person name="Holt S."/>
            <person name="Cochrane G."/>
            <person name="Meng A."/>
            <person name="Brown T."/>
            <person name="Cohen L."/>
        </authorList>
    </citation>
    <scope>NUCLEOTIDE SEQUENCE</scope>
    <source>
        <strain evidence="3">MM31A-1</strain>
    </source>
</reference>
<feature type="compositionally biased region" description="Polar residues" evidence="1">
    <location>
        <begin position="577"/>
        <end position="588"/>
    </location>
</feature>
<dbReference type="EMBL" id="HBIO01017787">
    <property type="protein sequence ID" value="CAE0468801.1"/>
    <property type="molecule type" value="Transcribed_RNA"/>
</dbReference>